<dbReference type="PANTHER" id="PTHR13847">
    <property type="entry name" value="SARCOSINE DEHYDROGENASE-RELATED"/>
    <property type="match status" value="1"/>
</dbReference>
<dbReference type="SUPFAM" id="SSF51905">
    <property type="entry name" value="FAD/NAD(P)-binding domain"/>
    <property type="match status" value="1"/>
</dbReference>
<feature type="region of interest" description="Disordered" evidence="1">
    <location>
        <begin position="1"/>
        <end position="47"/>
    </location>
</feature>
<feature type="domain" description="FAD dependent oxidoreductase" evidence="2">
    <location>
        <begin position="87"/>
        <end position="463"/>
    </location>
</feature>
<dbReference type="GO" id="GO:0005737">
    <property type="term" value="C:cytoplasm"/>
    <property type="evidence" value="ECO:0007669"/>
    <property type="project" value="TreeGrafter"/>
</dbReference>
<dbReference type="InterPro" id="IPR006076">
    <property type="entry name" value="FAD-dep_OxRdtase"/>
</dbReference>
<proteinExistence type="predicted"/>
<protein>
    <submittedName>
        <fullName evidence="3">DAO-domain-containing protein</fullName>
    </submittedName>
</protein>
<accession>A0A0D7B3A2</accession>
<reference evidence="3 4" key="1">
    <citation type="journal article" date="2015" name="Fungal Genet. Biol.">
        <title>Evolution of novel wood decay mechanisms in Agaricales revealed by the genome sequences of Fistulina hepatica and Cylindrobasidium torrendii.</title>
        <authorList>
            <person name="Floudas D."/>
            <person name="Held B.W."/>
            <person name="Riley R."/>
            <person name="Nagy L.G."/>
            <person name="Koehler G."/>
            <person name="Ransdell A.S."/>
            <person name="Younus H."/>
            <person name="Chow J."/>
            <person name="Chiniquy J."/>
            <person name="Lipzen A."/>
            <person name="Tritt A."/>
            <person name="Sun H."/>
            <person name="Haridas S."/>
            <person name="LaButti K."/>
            <person name="Ohm R.A."/>
            <person name="Kues U."/>
            <person name="Blanchette R.A."/>
            <person name="Grigoriev I.V."/>
            <person name="Minto R.E."/>
            <person name="Hibbett D.S."/>
        </authorList>
    </citation>
    <scope>NUCLEOTIDE SEQUENCE [LARGE SCALE GENOMIC DNA]</scope>
    <source>
        <strain evidence="3 4">FP15055 ss-10</strain>
    </source>
</reference>
<evidence type="ECO:0000313" key="3">
    <source>
        <dbReference type="EMBL" id="KIY64654.1"/>
    </source>
</evidence>
<evidence type="ECO:0000256" key="1">
    <source>
        <dbReference type="SAM" id="MobiDB-lite"/>
    </source>
</evidence>
<dbReference type="InterPro" id="IPR036188">
    <property type="entry name" value="FAD/NAD-bd_sf"/>
</dbReference>
<dbReference type="OrthoDB" id="429143at2759"/>
<dbReference type="EMBL" id="KN880625">
    <property type="protein sequence ID" value="KIY64654.1"/>
    <property type="molecule type" value="Genomic_DNA"/>
</dbReference>
<sequence>MGLAWSKPSPPSQPTVEEKPVQQNEKTPFEPTPVPISTTSTDEPSHVPSSVYLPLATGASRSYWLQNASANPLLNHRTTKDLPAQADVVIIGSGMSGALVAYDLLHGPDPPKRVVLLEARDLCSGATGRNAGHCKPDQYRGFTGYAAKYGAVQAQKLLADEQKNFLKMADWVKREGVDCDLWVGDTFDVAVTESEAKAYRESYEAFKATGADISNLRFIDNPQEAQRVSRINGALACVSWTAGSFYPWKFVAHVIQACLDKGLNLQTHTPVESVSEAFTFPLWAVNTPRGSVVTPAVVYATNAYTSALLPMFRDIIKPTPFICSKVVPPPSHRGSQALQNTYYVSGYKGSAVSINPRSSSDGVVLFGGDSTAQGVLEKYIDEHPERRADDSLGNFQPIIDGVEDFAAQVLTGWKDAKEIGAGEVEYNWSGIIGASADGVPFVGPVPGHPGQWVLAGFTGHGMARIFTSSSGLVKLMKGESWEDTELPDPFRLTIDRLAAFTQV</sequence>
<dbReference type="AlphaFoldDB" id="A0A0D7B3A2"/>
<evidence type="ECO:0000259" key="2">
    <source>
        <dbReference type="Pfam" id="PF01266"/>
    </source>
</evidence>
<name>A0A0D7B3A2_9AGAR</name>
<dbReference type="Proteomes" id="UP000054007">
    <property type="component" value="Unassembled WGS sequence"/>
</dbReference>
<dbReference type="Gene3D" id="3.30.9.10">
    <property type="entry name" value="D-Amino Acid Oxidase, subunit A, domain 2"/>
    <property type="match status" value="1"/>
</dbReference>
<dbReference type="Pfam" id="PF01266">
    <property type="entry name" value="DAO"/>
    <property type="match status" value="1"/>
</dbReference>
<keyword evidence="4" id="KW-1185">Reference proteome</keyword>
<evidence type="ECO:0000313" key="4">
    <source>
        <dbReference type="Proteomes" id="UP000054007"/>
    </source>
</evidence>
<dbReference type="STRING" id="1314674.A0A0D7B3A2"/>
<organism evidence="3 4">
    <name type="scientific">Cylindrobasidium torrendii FP15055 ss-10</name>
    <dbReference type="NCBI Taxonomy" id="1314674"/>
    <lineage>
        <taxon>Eukaryota</taxon>
        <taxon>Fungi</taxon>
        <taxon>Dikarya</taxon>
        <taxon>Basidiomycota</taxon>
        <taxon>Agaricomycotina</taxon>
        <taxon>Agaricomycetes</taxon>
        <taxon>Agaricomycetidae</taxon>
        <taxon>Agaricales</taxon>
        <taxon>Marasmiineae</taxon>
        <taxon>Physalacriaceae</taxon>
        <taxon>Cylindrobasidium</taxon>
    </lineage>
</organism>
<gene>
    <name evidence="3" type="ORF">CYLTODRAFT_380572</name>
</gene>
<dbReference type="Gene3D" id="3.50.50.60">
    <property type="entry name" value="FAD/NAD(P)-binding domain"/>
    <property type="match status" value="1"/>
</dbReference>
<dbReference type="PANTHER" id="PTHR13847:SF260">
    <property type="entry name" value="FAD DEPENDENT OXIDOREDUCTASE DOMAIN-CONTAINING PROTEIN"/>
    <property type="match status" value="1"/>
</dbReference>